<accession>A0AAE9XLC0</accession>
<dbReference type="InterPro" id="IPR003200">
    <property type="entry name" value="Nict_dMeBzImd_PRibTrfase"/>
</dbReference>
<dbReference type="KEGG" id="gso:PH603_10755"/>
<dbReference type="Gene3D" id="3.40.50.10210">
    <property type="match status" value="1"/>
</dbReference>
<dbReference type="GO" id="GO:0008939">
    <property type="term" value="F:nicotinate-nucleotide-dimethylbenzimidazole phosphoribosyltransferase activity"/>
    <property type="evidence" value="ECO:0007669"/>
    <property type="project" value="UniProtKB-EC"/>
</dbReference>
<dbReference type="Pfam" id="PF02277">
    <property type="entry name" value="DBI_PRT"/>
    <property type="match status" value="1"/>
</dbReference>
<keyword evidence="1" id="KW-0328">Glycosyltransferase</keyword>
<reference evidence="1" key="1">
    <citation type="submission" date="2023-01" db="EMBL/GenBank/DDBJ databases">
        <title>The genome sequence of Kordiimonadaceae bacterium 6D33.</title>
        <authorList>
            <person name="Liu Y."/>
        </authorList>
    </citation>
    <scope>NUCLEOTIDE SEQUENCE</scope>
    <source>
        <strain evidence="1">6D33</strain>
    </source>
</reference>
<dbReference type="AlphaFoldDB" id="A0AAE9XLC0"/>
<name>A0AAE9XLC0_9PROT</name>
<gene>
    <name evidence="1" type="ORF">PH603_10755</name>
</gene>
<dbReference type="EC" id="2.4.2.21" evidence="1"/>
<organism evidence="1 2">
    <name type="scientific">Gimibacter soli</name>
    <dbReference type="NCBI Taxonomy" id="3024400"/>
    <lineage>
        <taxon>Bacteria</taxon>
        <taxon>Pseudomonadati</taxon>
        <taxon>Pseudomonadota</taxon>
        <taxon>Alphaproteobacteria</taxon>
        <taxon>Kordiimonadales</taxon>
        <taxon>Temperatibacteraceae</taxon>
        <taxon>Gimibacter</taxon>
    </lineage>
</organism>
<sequence>MQTNPSPFDDLRTLIDRVPALDDCAGRHARQHLAAKGIVAGAMPDITEWLASVAANEHPQTRETHICLLASSYTDGAEPEAITGFIGEASKGTAPVNQLCKPAGVGLRILELAPTVPHRVDVEAPTWSARDMMAAAAFGMEAVAAGGNVLGLSALAFGGEAHAAALLTALEQADESDDPLELARHYAGREVAGLVGAILAARMQKLAVVLDGAAALAAAAVLHALSPVAISHCRLAATETPEMEKAAARMGLTPLLSQASGAGPGADAALAAGLLAAAASLV</sequence>
<evidence type="ECO:0000313" key="2">
    <source>
        <dbReference type="Proteomes" id="UP001217500"/>
    </source>
</evidence>
<dbReference type="Proteomes" id="UP001217500">
    <property type="component" value="Chromosome"/>
</dbReference>
<proteinExistence type="predicted"/>
<dbReference type="EMBL" id="CP116805">
    <property type="protein sequence ID" value="WCL53018.1"/>
    <property type="molecule type" value="Genomic_DNA"/>
</dbReference>
<keyword evidence="1" id="KW-0808">Transferase</keyword>
<protein>
    <submittedName>
        <fullName evidence="1">Nicotinate-nucleotide--dimethylbenzimidazole phosphoribosyltransferase</fullName>
        <ecNumber evidence="1">2.4.2.21</ecNumber>
    </submittedName>
</protein>
<dbReference type="RefSeq" id="WP_289502530.1">
    <property type="nucleotide sequence ID" value="NZ_CP116805.1"/>
</dbReference>
<dbReference type="InterPro" id="IPR036087">
    <property type="entry name" value="Nict_dMeBzImd_PRibTrfase_sf"/>
</dbReference>
<evidence type="ECO:0000313" key="1">
    <source>
        <dbReference type="EMBL" id="WCL53018.1"/>
    </source>
</evidence>
<keyword evidence="2" id="KW-1185">Reference proteome</keyword>
<dbReference type="SUPFAM" id="SSF52733">
    <property type="entry name" value="Nicotinate mononucleotide:5,6-dimethylbenzimidazole phosphoribosyltransferase (CobT)"/>
    <property type="match status" value="1"/>
</dbReference>